<name>A0A058ZBR1_FONAL</name>
<feature type="compositionally biased region" description="Pro residues" evidence="1">
    <location>
        <begin position="55"/>
        <end position="67"/>
    </location>
</feature>
<feature type="compositionally biased region" description="Polar residues" evidence="1">
    <location>
        <begin position="44"/>
        <end position="54"/>
    </location>
</feature>
<proteinExistence type="predicted"/>
<feature type="region of interest" description="Disordered" evidence="1">
    <location>
        <begin position="1"/>
        <end position="74"/>
    </location>
</feature>
<keyword evidence="3" id="KW-1185">Reference proteome</keyword>
<dbReference type="EMBL" id="KB932204">
    <property type="protein sequence ID" value="KCV70867.1"/>
    <property type="molecule type" value="Genomic_DNA"/>
</dbReference>
<dbReference type="GeneID" id="20527947"/>
<dbReference type="RefSeq" id="XP_009495383.1">
    <property type="nucleotide sequence ID" value="XM_009497108.1"/>
</dbReference>
<accession>A0A058ZBR1</accession>
<feature type="compositionally biased region" description="Polar residues" evidence="1">
    <location>
        <begin position="1"/>
        <end position="10"/>
    </location>
</feature>
<sequence length="147" mass="15878">MEGSLFTIQSADYPHDSQVSFDPSIADFDTPSEGSIRLPRIFSLTESARGNQEQPPSPDVPSPPPSSLPAKDEAPFRNACFEADSNAEVLASLDTLICAEGGLLMRDGRIWIPQARPPMQPLQAQELFICASLSGQHPTETLRAAGR</sequence>
<evidence type="ECO:0000313" key="2">
    <source>
        <dbReference type="EMBL" id="KCV70867.1"/>
    </source>
</evidence>
<protein>
    <submittedName>
        <fullName evidence="2">Uncharacterized protein</fullName>
    </submittedName>
</protein>
<organism evidence="2">
    <name type="scientific">Fonticula alba</name>
    <name type="common">Slime mold</name>
    <dbReference type="NCBI Taxonomy" id="691883"/>
    <lineage>
        <taxon>Eukaryota</taxon>
        <taxon>Rotosphaerida</taxon>
        <taxon>Fonticulaceae</taxon>
        <taxon>Fonticula</taxon>
    </lineage>
</organism>
<dbReference type="AlphaFoldDB" id="A0A058ZBR1"/>
<evidence type="ECO:0000313" key="3">
    <source>
        <dbReference type="Proteomes" id="UP000030693"/>
    </source>
</evidence>
<gene>
    <name evidence="2" type="ORF">H696_03222</name>
</gene>
<dbReference type="Proteomes" id="UP000030693">
    <property type="component" value="Unassembled WGS sequence"/>
</dbReference>
<reference evidence="2" key="1">
    <citation type="submission" date="2013-04" db="EMBL/GenBank/DDBJ databases">
        <title>The Genome Sequence of Fonticula alba ATCC 38817.</title>
        <authorList>
            <consortium name="The Broad Institute Genomics Platform"/>
            <person name="Russ C."/>
            <person name="Cuomo C."/>
            <person name="Burger G."/>
            <person name="Gray M.W."/>
            <person name="Holland P.W.H."/>
            <person name="King N."/>
            <person name="Lang F.B.F."/>
            <person name="Roger A.J."/>
            <person name="Ruiz-Trillo I."/>
            <person name="Brown M."/>
            <person name="Walker B."/>
            <person name="Young S."/>
            <person name="Zeng Q."/>
            <person name="Gargeya S."/>
            <person name="Fitzgerald M."/>
            <person name="Haas B."/>
            <person name="Abouelleil A."/>
            <person name="Allen A.W."/>
            <person name="Alvarado L."/>
            <person name="Arachchi H.M."/>
            <person name="Berlin A.M."/>
            <person name="Chapman S.B."/>
            <person name="Gainer-Dewar J."/>
            <person name="Goldberg J."/>
            <person name="Griggs A."/>
            <person name="Gujja S."/>
            <person name="Hansen M."/>
            <person name="Howarth C."/>
            <person name="Imamovic A."/>
            <person name="Ireland A."/>
            <person name="Larimer J."/>
            <person name="McCowan C."/>
            <person name="Murphy C."/>
            <person name="Pearson M."/>
            <person name="Poon T.W."/>
            <person name="Priest M."/>
            <person name="Roberts A."/>
            <person name="Saif S."/>
            <person name="Shea T."/>
            <person name="Sisk P."/>
            <person name="Sykes S."/>
            <person name="Wortman J."/>
            <person name="Nusbaum C."/>
            <person name="Birren B."/>
        </authorList>
    </citation>
    <scope>NUCLEOTIDE SEQUENCE [LARGE SCALE GENOMIC DNA]</scope>
    <source>
        <strain evidence="2">ATCC 38817</strain>
    </source>
</reference>
<evidence type="ECO:0000256" key="1">
    <source>
        <dbReference type="SAM" id="MobiDB-lite"/>
    </source>
</evidence>